<dbReference type="SUPFAM" id="SSF53448">
    <property type="entry name" value="Nucleotide-diphospho-sugar transferases"/>
    <property type="match status" value="1"/>
</dbReference>
<protein>
    <submittedName>
        <fullName evidence="2">Glycosyl transferase 2 family protein</fullName>
    </submittedName>
</protein>
<name>U7QA82_9CYAN</name>
<dbReference type="Gene3D" id="3.90.550.10">
    <property type="entry name" value="Spore Coat Polysaccharide Biosynthesis Protein SpsA, Chain A"/>
    <property type="match status" value="1"/>
</dbReference>
<feature type="domain" description="Glycosyltransferase 2-like" evidence="1">
    <location>
        <begin position="16"/>
        <end position="181"/>
    </location>
</feature>
<comment type="caution">
    <text evidence="2">The sequence shown here is derived from an EMBL/GenBank/DDBJ whole genome shotgun (WGS) entry which is preliminary data.</text>
</comment>
<proteinExistence type="predicted"/>
<evidence type="ECO:0000313" key="2">
    <source>
        <dbReference type="EMBL" id="ERT04733.1"/>
    </source>
</evidence>
<dbReference type="GO" id="GO:0016740">
    <property type="term" value="F:transferase activity"/>
    <property type="evidence" value="ECO:0007669"/>
    <property type="project" value="UniProtKB-KW"/>
</dbReference>
<keyword evidence="3" id="KW-1185">Reference proteome</keyword>
<dbReference type="Pfam" id="PF00535">
    <property type="entry name" value="Glycos_transf_2"/>
    <property type="match status" value="1"/>
</dbReference>
<dbReference type="RefSeq" id="WP_023068990.1">
    <property type="nucleotide sequence ID" value="NZ_AUZM01000082.1"/>
</dbReference>
<organism evidence="2 3">
    <name type="scientific">Lyngbya aestuarii BL J</name>
    <dbReference type="NCBI Taxonomy" id="1348334"/>
    <lineage>
        <taxon>Bacteria</taxon>
        <taxon>Bacillati</taxon>
        <taxon>Cyanobacteriota</taxon>
        <taxon>Cyanophyceae</taxon>
        <taxon>Oscillatoriophycideae</taxon>
        <taxon>Oscillatoriales</taxon>
        <taxon>Microcoleaceae</taxon>
        <taxon>Lyngbya</taxon>
    </lineage>
</organism>
<sequence length="336" mass="39061">MKTTELQSTDKQIDVSVILCTYNRISMLEEALQSILNQEFDGAVKIILIDDNSSDGTSEIISHKYPEVCLISLKDNVGPYVARNRGLSEAKGKYIAFLDSDDLWQPKYLVTQILALEGQARSFSVSAIIQWDTVKDSKILRLQKPDLQKFTSPIHSLLVRSSFIYSPSSVVLRREVFEEIGLFDESYRIGSDQEFYSRCLIYGYQPIFTEQPLVIVRKHNQGQQTDVNASTIKERRQGRIFYLEKLYPMLENQQQELLPLNRLYAEIYSTAARDFFKNKYYFNWLTSWILDVVKYTSLRYALLNIMRDLLRFMKRYLPTPALTAIRKLFLSNTLST</sequence>
<dbReference type="InterPro" id="IPR029044">
    <property type="entry name" value="Nucleotide-diphossugar_trans"/>
</dbReference>
<accession>U7QA82</accession>
<evidence type="ECO:0000259" key="1">
    <source>
        <dbReference type="Pfam" id="PF00535"/>
    </source>
</evidence>
<dbReference type="Proteomes" id="UP000017127">
    <property type="component" value="Unassembled WGS sequence"/>
</dbReference>
<dbReference type="AlphaFoldDB" id="U7QA82"/>
<dbReference type="OrthoDB" id="9812327at2"/>
<keyword evidence="2" id="KW-0808">Transferase</keyword>
<reference evidence="2 3" key="1">
    <citation type="journal article" date="2013" name="Front. Microbiol.">
        <title>Comparative genomic analyses of the cyanobacterium, Lyngbya aestuarii BL J, a powerful hydrogen producer.</title>
        <authorList>
            <person name="Kothari A."/>
            <person name="Vaughn M."/>
            <person name="Garcia-Pichel F."/>
        </authorList>
    </citation>
    <scope>NUCLEOTIDE SEQUENCE [LARGE SCALE GENOMIC DNA]</scope>
    <source>
        <strain evidence="2 3">BL J</strain>
    </source>
</reference>
<evidence type="ECO:0000313" key="3">
    <source>
        <dbReference type="Proteomes" id="UP000017127"/>
    </source>
</evidence>
<dbReference type="PANTHER" id="PTHR43685:SF2">
    <property type="entry name" value="GLYCOSYLTRANSFERASE 2-LIKE DOMAIN-CONTAINING PROTEIN"/>
    <property type="match status" value="1"/>
</dbReference>
<gene>
    <name evidence="2" type="ORF">M595_5311</name>
</gene>
<dbReference type="InterPro" id="IPR050834">
    <property type="entry name" value="Glycosyltransf_2"/>
</dbReference>
<dbReference type="PANTHER" id="PTHR43685">
    <property type="entry name" value="GLYCOSYLTRANSFERASE"/>
    <property type="match status" value="1"/>
</dbReference>
<dbReference type="InterPro" id="IPR001173">
    <property type="entry name" value="Glyco_trans_2-like"/>
</dbReference>
<dbReference type="EMBL" id="AUZM01000082">
    <property type="protein sequence ID" value="ERT04733.1"/>
    <property type="molecule type" value="Genomic_DNA"/>
</dbReference>